<accession>A0A2W5PUK7</accession>
<dbReference type="SUPFAM" id="SSF54534">
    <property type="entry name" value="FKBP-like"/>
    <property type="match status" value="1"/>
</dbReference>
<dbReference type="Pfam" id="PF13145">
    <property type="entry name" value="Rotamase_2"/>
    <property type="match status" value="1"/>
</dbReference>
<dbReference type="Proteomes" id="UP000249417">
    <property type="component" value="Unassembled WGS sequence"/>
</dbReference>
<feature type="domain" description="PpiC" evidence="2">
    <location>
        <begin position="18"/>
        <end position="43"/>
    </location>
</feature>
<evidence type="ECO:0000256" key="1">
    <source>
        <dbReference type="PROSITE-ProRule" id="PRU00278"/>
    </source>
</evidence>
<evidence type="ECO:0000259" key="2">
    <source>
        <dbReference type="PROSITE" id="PS50198"/>
    </source>
</evidence>
<evidence type="ECO:0000313" key="3">
    <source>
        <dbReference type="EMBL" id="PZQ46123.1"/>
    </source>
</evidence>
<dbReference type="InterPro" id="IPR046357">
    <property type="entry name" value="PPIase_dom_sf"/>
</dbReference>
<organism evidence="3 4">
    <name type="scientific">Micavibrio aeruginosavorus</name>
    <dbReference type="NCBI Taxonomy" id="349221"/>
    <lineage>
        <taxon>Bacteria</taxon>
        <taxon>Pseudomonadati</taxon>
        <taxon>Bdellovibrionota</taxon>
        <taxon>Bdellovibrionia</taxon>
        <taxon>Bdellovibrionales</taxon>
        <taxon>Pseudobdellovibrionaceae</taxon>
        <taxon>Micavibrio</taxon>
    </lineage>
</organism>
<keyword evidence="1" id="KW-0697">Rotamase</keyword>
<dbReference type="Gene3D" id="3.10.50.40">
    <property type="match status" value="1"/>
</dbReference>
<dbReference type="InterPro" id="IPR000297">
    <property type="entry name" value="PPIase_PpiC"/>
</dbReference>
<dbReference type="EMBL" id="QFQB01000032">
    <property type="protein sequence ID" value="PZQ46123.1"/>
    <property type="molecule type" value="Genomic_DNA"/>
</dbReference>
<protein>
    <recommendedName>
        <fullName evidence="2">PpiC domain-containing protein</fullName>
    </recommendedName>
</protein>
<dbReference type="AlphaFoldDB" id="A0A2W5PUK7"/>
<dbReference type="PANTHER" id="PTHR47245:SF2">
    <property type="entry name" value="PEPTIDYL-PROLYL CIS-TRANS ISOMERASE HP_0175-RELATED"/>
    <property type="match status" value="1"/>
</dbReference>
<dbReference type="GO" id="GO:0003755">
    <property type="term" value="F:peptidyl-prolyl cis-trans isomerase activity"/>
    <property type="evidence" value="ECO:0007669"/>
    <property type="project" value="UniProtKB-KW"/>
</dbReference>
<dbReference type="InterPro" id="IPR050245">
    <property type="entry name" value="PrsA_foldase"/>
</dbReference>
<dbReference type="PANTHER" id="PTHR47245">
    <property type="entry name" value="PEPTIDYLPROLYL ISOMERASE"/>
    <property type="match status" value="1"/>
</dbReference>
<proteinExistence type="predicted"/>
<gene>
    <name evidence="3" type="ORF">DI551_05810</name>
</gene>
<evidence type="ECO:0000313" key="4">
    <source>
        <dbReference type="Proteomes" id="UP000249417"/>
    </source>
</evidence>
<dbReference type="PROSITE" id="PS50198">
    <property type="entry name" value="PPIC_PPIASE_2"/>
    <property type="match status" value="1"/>
</dbReference>
<name>A0A2W5PUK7_9BACT</name>
<comment type="caution">
    <text evidence="3">The sequence shown here is derived from an EMBL/GenBank/DDBJ whole genome shotgun (WGS) entry which is preliminary data.</text>
</comment>
<keyword evidence="1" id="KW-0413">Isomerase</keyword>
<reference evidence="3 4" key="1">
    <citation type="submission" date="2017-08" db="EMBL/GenBank/DDBJ databases">
        <title>Infants hospitalized years apart are colonized by the same room-sourced microbial strains.</title>
        <authorList>
            <person name="Brooks B."/>
            <person name="Olm M.R."/>
            <person name="Firek B.A."/>
            <person name="Baker R."/>
            <person name="Thomas B.C."/>
            <person name="Morowitz M.J."/>
            <person name="Banfield J.F."/>
        </authorList>
    </citation>
    <scope>NUCLEOTIDE SEQUENCE [LARGE SCALE GENOMIC DNA]</scope>
    <source>
        <strain evidence="3">S2_005_002_R2_29</strain>
    </source>
</reference>
<sequence>MKNISYINELCELCGCSFKIGKGEVSKTPVKTQFGWHVVKVEDKRDIPKPSFDEVKPALQAELRREKLEGMLADWRKTAKIEKFDINGDAMKAEDVAPAAGAESLPAPASAE</sequence>